<organism evidence="1">
    <name type="scientific">marine sediment metagenome</name>
    <dbReference type="NCBI Taxonomy" id="412755"/>
    <lineage>
        <taxon>unclassified sequences</taxon>
        <taxon>metagenomes</taxon>
        <taxon>ecological metagenomes</taxon>
    </lineage>
</organism>
<dbReference type="AlphaFoldDB" id="X1GSF8"/>
<reference evidence="1" key="1">
    <citation type="journal article" date="2014" name="Front. Microbiol.">
        <title>High frequency of phylogenetically diverse reductive dehalogenase-homologous genes in deep subseafloor sedimentary metagenomes.</title>
        <authorList>
            <person name="Kawai M."/>
            <person name="Futagami T."/>
            <person name="Toyoda A."/>
            <person name="Takaki Y."/>
            <person name="Nishi S."/>
            <person name="Hori S."/>
            <person name="Arai W."/>
            <person name="Tsubouchi T."/>
            <person name="Morono Y."/>
            <person name="Uchiyama I."/>
            <person name="Ito T."/>
            <person name="Fujiyama A."/>
            <person name="Inagaki F."/>
            <person name="Takami H."/>
        </authorList>
    </citation>
    <scope>NUCLEOTIDE SEQUENCE</scope>
    <source>
        <strain evidence="1">Expedition CK06-06</strain>
    </source>
</reference>
<evidence type="ECO:0000313" key="1">
    <source>
        <dbReference type="EMBL" id="GAH47805.1"/>
    </source>
</evidence>
<accession>X1GSF8</accession>
<name>X1GSF8_9ZZZZ</name>
<gene>
    <name evidence="1" type="ORF">S03H2_37184</name>
</gene>
<proteinExistence type="predicted"/>
<dbReference type="EMBL" id="BARU01022861">
    <property type="protein sequence ID" value="GAH47805.1"/>
    <property type="molecule type" value="Genomic_DNA"/>
</dbReference>
<feature type="non-terminal residue" evidence="1">
    <location>
        <position position="1"/>
    </location>
</feature>
<protein>
    <submittedName>
        <fullName evidence="1">Uncharacterized protein</fullName>
    </submittedName>
</protein>
<sequence length="205" mass="23892">ASLREPLSEVKQLYEDAKLLFGWFQEIRAIFGDESLSRDAKVENLGLAYDGILATAKERDPTTNWEGCKSFLPSKKRSTVEIMGEWCRLWRSYLPGLFHYYSFPKAVKTNMDLEKAFSVEKQAIFSRVAKANVWRMVASRGEDYLRIKHCELDELASDIVLQYSEEVVKQLRAELSSDIKEITAMGRARSKRYERFDVDVFKYYQ</sequence>
<comment type="caution">
    <text evidence="1">The sequence shown here is derived from an EMBL/GenBank/DDBJ whole genome shotgun (WGS) entry which is preliminary data.</text>
</comment>